<dbReference type="GO" id="GO:0016787">
    <property type="term" value="F:hydrolase activity"/>
    <property type="evidence" value="ECO:0007669"/>
    <property type="project" value="UniProtKB-KW"/>
</dbReference>
<comment type="caution">
    <text evidence="2">The sequence shown here is derived from an EMBL/GenBank/DDBJ whole genome shotgun (WGS) entry which is preliminary data.</text>
</comment>
<sequence length="101" mass="11262">MEVDAMGLSQFEQNRYAGFIIRSSDVVKSYISRIQAVQPLINAYVDERFQEAFEEAKQVDALISSGTRTVEEMEKETPFLGVPFSAKEAVSVQGIFCSTSL</sequence>
<organism evidence="2 3">
    <name type="scientific">Trichonephila inaurata madagascariensis</name>
    <dbReference type="NCBI Taxonomy" id="2747483"/>
    <lineage>
        <taxon>Eukaryota</taxon>
        <taxon>Metazoa</taxon>
        <taxon>Ecdysozoa</taxon>
        <taxon>Arthropoda</taxon>
        <taxon>Chelicerata</taxon>
        <taxon>Arachnida</taxon>
        <taxon>Araneae</taxon>
        <taxon>Araneomorphae</taxon>
        <taxon>Entelegynae</taxon>
        <taxon>Araneoidea</taxon>
        <taxon>Nephilidae</taxon>
        <taxon>Trichonephila</taxon>
        <taxon>Trichonephila inaurata</taxon>
    </lineage>
</organism>
<dbReference type="OrthoDB" id="6418570at2759"/>
<protein>
    <submittedName>
        <fullName evidence="2">Fatty-acid amide hydrolase 2</fullName>
    </submittedName>
</protein>
<accession>A0A8X6YRF2</accession>
<feature type="domain" description="Amidase" evidence="1">
    <location>
        <begin position="25"/>
        <end position="98"/>
    </location>
</feature>
<evidence type="ECO:0000313" key="2">
    <source>
        <dbReference type="EMBL" id="GFY77816.1"/>
    </source>
</evidence>
<evidence type="ECO:0000313" key="3">
    <source>
        <dbReference type="Proteomes" id="UP000886998"/>
    </source>
</evidence>
<keyword evidence="2" id="KW-0378">Hydrolase</keyword>
<name>A0A8X6YRF2_9ARAC</name>
<dbReference type="PANTHER" id="PTHR43372:SF4">
    <property type="entry name" value="FATTY-ACID AMIDE HYDROLASE 2"/>
    <property type="match status" value="1"/>
</dbReference>
<dbReference type="Pfam" id="PF01425">
    <property type="entry name" value="Amidase"/>
    <property type="match status" value="1"/>
</dbReference>
<gene>
    <name evidence="2" type="primary">FAAH2_12</name>
    <name evidence="2" type="ORF">TNIN_436951</name>
</gene>
<keyword evidence="3" id="KW-1185">Reference proteome</keyword>
<evidence type="ECO:0000259" key="1">
    <source>
        <dbReference type="Pfam" id="PF01425"/>
    </source>
</evidence>
<dbReference type="Proteomes" id="UP000886998">
    <property type="component" value="Unassembled WGS sequence"/>
</dbReference>
<dbReference type="EMBL" id="BMAV01022671">
    <property type="protein sequence ID" value="GFY77816.1"/>
    <property type="molecule type" value="Genomic_DNA"/>
</dbReference>
<dbReference type="SUPFAM" id="SSF75304">
    <property type="entry name" value="Amidase signature (AS) enzymes"/>
    <property type="match status" value="1"/>
</dbReference>
<dbReference type="InterPro" id="IPR052739">
    <property type="entry name" value="FAAH2"/>
</dbReference>
<dbReference type="Gene3D" id="3.90.1300.10">
    <property type="entry name" value="Amidase signature (AS) domain"/>
    <property type="match status" value="1"/>
</dbReference>
<dbReference type="InterPro" id="IPR023631">
    <property type="entry name" value="Amidase_dom"/>
</dbReference>
<proteinExistence type="predicted"/>
<dbReference type="PANTHER" id="PTHR43372">
    <property type="entry name" value="FATTY-ACID AMIDE HYDROLASE"/>
    <property type="match status" value="1"/>
</dbReference>
<dbReference type="GO" id="GO:0012505">
    <property type="term" value="C:endomembrane system"/>
    <property type="evidence" value="ECO:0007669"/>
    <property type="project" value="TreeGrafter"/>
</dbReference>
<dbReference type="AlphaFoldDB" id="A0A8X6YRF2"/>
<dbReference type="InterPro" id="IPR036928">
    <property type="entry name" value="AS_sf"/>
</dbReference>
<reference evidence="2" key="1">
    <citation type="submission" date="2020-08" db="EMBL/GenBank/DDBJ databases">
        <title>Multicomponent nature underlies the extraordinary mechanical properties of spider dragline silk.</title>
        <authorList>
            <person name="Kono N."/>
            <person name="Nakamura H."/>
            <person name="Mori M."/>
            <person name="Yoshida Y."/>
            <person name="Ohtoshi R."/>
            <person name="Malay A.D."/>
            <person name="Moran D.A.P."/>
            <person name="Tomita M."/>
            <person name="Numata K."/>
            <person name="Arakawa K."/>
        </authorList>
    </citation>
    <scope>NUCLEOTIDE SEQUENCE</scope>
</reference>